<dbReference type="GO" id="GO:0003677">
    <property type="term" value="F:DNA binding"/>
    <property type="evidence" value="ECO:0007669"/>
    <property type="project" value="InterPro"/>
</dbReference>
<dbReference type="AlphaFoldDB" id="A0A327JPW6"/>
<dbReference type="GO" id="GO:0006310">
    <property type="term" value="P:DNA recombination"/>
    <property type="evidence" value="ECO:0007669"/>
    <property type="project" value="UniProtKB-KW"/>
</dbReference>
<comment type="caution">
    <text evidence="3">The sequence shown here is derived from an EMBL/GenBank/DDBJ whole genome shotgun (WGS) entry which is preliminary data.</text>
</comment>
<keyword evidence="1" id="KW-0233">DNA recombination</keyword>
<organism evidence="3 4">
    <name type="scientific">Rhodoplanes elegans</name>
    <dbReference type="NCBI Taxonomy" id="29408"/>
    <lineage>
        <taxon>Bacteria</taxon>
        <taxon>Pseudomonadati</taxon>
        <taxon>Pseudomonadota</taxon>
        <taxon>Alphaproteobacteria</taxon>
        <taxon>Hyphomicrobiales</taxon>
        <taxon>Nitrobacteraceae</taxon>
        <taxon>Rhodoplanes</taxon>
    </lineage>
</organism>
<feature type="domain" description="Integrase catalytic" evidence="2">
    <location>
        <begin position="46"/>
        <end position="154"/>
    </location>
</feature>
<dbReference type="InterPro" id="IPR013762">
    <property type="entry name" value="Integrase-like_cat_sf"/>
</dbReference>
<evidence type="ECO:0000313" key="3">
    <source>
        <dbReference type="EMBL" id="RAI28101.1"/>
    </source>
</evidence>
<protein>
    <submittedName>
        <fullName evidence="3">Integrase</fullName>
    </submittedName>
</protein>
<evidence type="ECO:0000259" key="2">
    <source>
        <dbReference type="Pfam" id="PF12835"/>
    </source>
</evidence>
<evidence type="ECO:0000256" key="1">
    <source>
        <dbReference type="ARBA" id="ARBA00023172"/>
    </source>
</evidence>
<sequence>MRWWAEKVGKPGLLPGDNTGFGLAERTPYQGNRARRLTPETLDRVADARTQLTLKLEAAFGLRREEAIKFRPALADRGDRIALKPSWCKGGRYREVPITHPKQRALLDEVRAAIGNGSLIAPGRLYVDQLQTYKHQTRRAGLGQAHGLRHAYAQWRYKVLTGWDCPAAGGRDCGQMTPEERARDRAARMEISHELGHGRLDVTDTYLGRRWAKGSAPR</sequence>
<reference evidence="3 4" key="1">
    <citation type="submission" date="2017-07" db="EMBL/GenBank/DDBJ databases">
        <title>Draft Genome Sequences of Select Purple Nonsulfur Bacteria.</title>
        <authorList>
            <person name="Lasarre B."/>
            <person name="Mckinlay J.B."/>
        </authorList>
    </citation>
    <scope>NUCLEOTIDE SEQUENCE [LARGE SCALE GENOMIC DNA]</scope>
    <source>
        <strain evidence="3 4">DSM 11907</strain>
    </source>
</reference>
<dbReference type="EMBL" id="NPEU01000788">
    <property type="protein sequence ID" value="RAI28101.1"/>
    <property type="molecule type" value="Genomic_DNA"/>
</dbReference>
<proteinExistence type="predicted"/>
<name>A0A327JPW6_9BRAD</name>
<dbReference type="Pfam" id="PF12835">
    <property type="entry name" value="Integrase_1"/>
    <property type="match status" value="1"/>
</dbReference>
<dbReference type="GO" id="GO:0015074">
    <property type="term" value="P:DNA integration"/>
    <property type="evidence" value="ECO:0007669"/>
    <property type="project" value="InterPro"/>
</dbReference>
<keyword evidence="4" id="KW-1185">Reference proteome</keyword>
<gene>
    <name evidence="3" type="ORF">CH338_29660</name>
</gene>
<dbReference type="InterPro" id="IPR011010">
    <property type="entry name" value="DNA_brk_join_enz"/>
</dbReference>
<accession>A0A327JPW6</accession>
<evidence type="ECO:0000313" key="4">
    <source>
        <dbReference type="Proteomes" id="UP000248863"/>
    </source>
</evidence>
<dbReference type="InterPro" id="IPR024456">
    <property type="entry name" value="Integrase_catalytic_putative"/>
</dbReference>
<dbReference type="Proteomes" id="UP000248863">
    <property type="component" value="Unassembled WGS sequence"/>
</dbReference>
<dbReference type="SUPFAM" id="SSF56349">
    <property type="entry name" value="DNA breaking-rejoining enzymes"/>
    <property type="match status" value="1"/>
</dbReference>
<dbReference type="Gene3D" id="1.10.443.10">
    <property type="entry name" value="Intergrase catalytic core"/>
    <property type="match status" value="1"/>
</dbReference>